<keyword evidence="3" id="KW-1185">Reference proteome</keyword>
<gene>
    <name evidence="2" type="ORF">FC86_GL000208</name>
</gene>
<comment type="caution">
    <text evidence="2">The sequence shown here is derived from an EMBL/GenBank/DDBJ whole genome shotgun (WGS) entry which is preliminary data.</text>
</comment>
<feature type="signal peptide" evidence="1">
    <location>
        <begin position="1"/>
        <end position="18"/>
    </location>
</feature>
<evidence type="ECO:0000313" key="3">
    <source>
        <dbReference type="Proteomes" id="UP000051378"/>
    </source>
</evidence>
<dbReference type="AlphaFoldDB" id="A0A0R2DM50"/>
<feature type="chain" id="PRO_5038859295" evidence="1">
    <location>
        <begin position="19"/>
        <end position="414"/>
    </location>
</feature>
<dbReference type="OrthoDB" id="2296339at2"/>
<accession>A0A0R2DM50</accession>
<proteinExistence type="predicted"/>
<sequence length="414" mass="46063">MKKSYLVSGLALATAAFGLTLSQPQQEAQAKAVYDKTATSNYVDGFGPATWKSVNGQFELSGHYLNNGTKWRVTEITSPDNYSLWYGVGNGEYANSQYFDLGNEISYQELNAVVKVTKQGQAPLVSSTQQVVGSLPAGSEWQTSMRFVNNGQVFYLVGPNQWVSANDASIVSETSRGQKGFAGFTPLTSNEDDTIDYNFISTMLTRFKNQIEPSLPDVTTQTLRQLEKDPEGTMKQLSQAITKSFTAQDGNLNKDKIYQLLRKASMPEQTAKLVVDNINLSKDDLANNSLTDNFNKVMTSFSKQLLDQNGNVDQTKVYNYAIQAGMPEQEAKQFTEQMKQSQASIQASSQNFLEQIQKQVQQSMNQVTSQFLNEDGTINKDKAYNYLVQSNVPADQANELVNQMIEQQKQSQTK</sequence>
<organism evidence="2 3">
    <name type="scientific">Holzapfeliella floricola DSM 23037 = JCM 16512</name>
    <dbReference type="NCBI Taxonomy" id="1423744"/>
    <lineage>
        <taxon>Bacteria</taxon>
        <taxon>Bacillati</taxon>
        <taxon>Bacillota</taxon>
        <taxon>Bacilli</taxon>
        <taxon>Lactobacillales</taxon>
        <taxon>Lactobacillaceae</taxon>
        <taxon>Holzapfeliella</taxon>
    </lineage>
</organism>
<dbReference type="STRING" id="1423744.FC86_GL000208"/>
<evidence type="ECO:0000313" key="2">
    <source>
        <dbReference type="EMBL" id="KRN04531.1"/>
    </source>
</evidence>
<dbReference type="PATRIC" id="fig|1423744.4.peg.212"/>
<dbReference type="EMBL" id="AYZL01000010">
    <property type="protein sequence ID" value="KRN04531.1"/>
    <property type="molecule type" value="Genomic_DNA"/>
</dbReference>
<reference evidence="2 3" key="1">
    <citation type="journal article" date="2015" name="Genome Announc.">
        <title>Expanding the biotechnology potential of lactobacilli through comparative genomics of 213 strains and associated genera.</title>
        <authorList>
            <person name="Sun Z."/>
            <person name="Harris H.M."/>
            <person name="McCann A."/>
            <person name="Guo C."/>
            <person name="Argimon S."/>
            <person name="Zhang W."/>
            <person name="Yang X."/>
            <person name="Jeffery I.B."/>
            <person name="Cooney J.C."/>
            <person name="Kagawa T.F."/>
            <person name="Liu W."/>
            <person name="Song Y."/>
            <person name="Salvetti E."/>
            <person name="Wrobel A."/>
            <person name="Rasinkangas P."/>
            <person name="Parkhill J."/>
            <person name="Rea M.C."/>
            <person name="O'Sullivan O."/>
            <person name="Ritari J."/>
            <person name="Douillard F.P."/>
            <person name="Paul Ross R."/>
            <person name="Yang R."/>
            <person name="Briner A.E."/>
            <person name="Felis G.E."/>
            <person name="de Vos W.M."/>
            <person name="Barrangou R."/>
            <person name="Klaenhammer T.R."/>
            <person name="Caufield P.W."/>
            <person name="Cui Y."/>
            <person name="Zhang H."/>
            <person name="O'Toole P.W."/>
        </authorList>
    </citation>
    <scope>NUCLEOTIDE SEQUENCE [LARGE SCALE GENOMIC DNA]</scope>
    <source>
        <strain evidence="2 3">DSM 23037</strain>
    </source>
</reference>
<keyword evidence="1" id="KW-0732">Signal</keyword>
<protein>
    <submittedName>
        <fullName evidence="2">Uncharacterized protein</fullName>
    </submittedName>
</protein>
<evidence type="ECO:0000256" key="1">
    <source>
        <dbReference type="SAM" id="SignalP"/>
    </source>
</evidence>
<name>A0A0R2DM50_9LACO</name>
<dbReference type="RefSeq" id="WP_056974389.1">
    <property type="nucleotide sequence ID" value="NZ_AYZL01000010.1"/>
</dbReference>
<dbReference type="Proteomes" id="UP000051378">
    <property type="component" value="Unassembled WGS sequence"/>
</dbReference>